<evidence type="ECO:0000313" key="2">
    <source>
        <dbReference type="Proteomes" id="UP001497535"/>
    </source>
</evidence>
<protein>
    <submittedName>
        <fullName evidence="1">Uncharacterized protein</fullName>
    </submittedName>
</protein>
<organism evidence="1 2">
    <name type="scientific">Meloidogyne enterolobii</name>
    <name type="common">Root-knot nematode worm</name>
    <name type="synonym">Meloidogyne mayaguensis</name>
    <dbReference type="NCBI Taxonomy" id="390850"/>
    <lineage>
        <taxon>Eukaryota</taxon>
        <taxon>Metazoa</taxon>
        <taxon>Ecdysozoa</taxon>
        <taxon>Nematoda</taxon>
        <taxon>Chromadorea</taxon>
        <taxon>Rhabditida</taxon>
        <taxon>Tylenchina</taxon>
        <taxon>Tylenchomorpha</taxon>
        <taxon>Tylenchoidea</taxon>
        <taxon>Meloidogynidae</taxon>
        <taxon>Meloidogyninae</taxon>
        <taxon>Meloidogyne</taxon>
    </lineage>
</organism>
<name>A0ACB1AXB5_MELEN</name>
<comment type="caution">
    <text evidence="1">The sequence shown here is derived from an EMBL/GenBank/DDBJ whole genome shotgun (WGS) entry which is preliminary data.</text>
</comment>
<sequence length="125" mass="15077">MSIMPDEASATTSLLIFLILNLNLEKEQATYPVDSYRFASFKYPYIYMFQQREVYSPYWNNFTIFGIISPIGTTFPVRNKFSRLRYMGVDDIWERCREYRYNWVIPFSDKLIDQFEIPFFILNAK</sequence>
<dbReference type="Proteomes" id="UP001497535">
    <property type="component" value="Unassembled WGS sequence"/>
</dbReference>
<gene>
    <name evidence="1" type="ORF">MENTE1834_LOCUS43008</name>
</gene>
<dbReference type="EMBL" id="CAVMJV010000117">
    <property type="protein sequence ID" value="CAK5104471.1"/>
    <property type="molecule type" value="Genomic_DNA"/>
</dbReference>
<accession>A0ACB1AXB5</accession>
<proteinExistence type="predicted"/>
<evidence type="ECO:0000313" key="1">
    <source>
        <dbReference type="EMBL" id="CAK5104471.1"/>
    </source>
</evidence>
<keyword evidence="2" id="KW-1185">Reference proteome</keyword>
<reference evidence="1" key="1">
    <citation type="submission" date="2023-11" db="EMBL/GenBank/DDBJ databases">
        <authorList>
            <person name="Poullet M."/>
        </authorList>
    </citation>
    <scope>NUCLEOTIDE SEQUENCE</scope>
    <source>
        <strain evidence="1">E1834</strain>
    </source>
</reference>